<evidence type="ECO:0000313" key="1">
    <source>
        <dbReference type="EMBL" id="SFW34894.1"/>
    </source>
</evidence>
<accession>A0A1K1NKE0</accession>
<organism evidence="1 2">
    <name type="scientific">Ruminococcus flavefaciens</name>
    <dbReference type="NCBI Taxonomy" id="1265"/>
    <lineage>
        <taxon>Bacteria</taxon>
        <taxon>Bacillati</taxon>
        <taxon>Bacillota</taxon>
        <taxon>Clostridia</taxon>
        <taxon>Eubacteriales</taxon>
        <taxon>Oscillospiraceae</taxon>
        <taxon>Ruminococcus</taxon>
    </lineage>
</organism>
<proteinExistence type="predicted"/>
<dbReference type="EMBL" id="FPIP01000004">
    <property type="protein sequence ID" value="SFW34894.1"/>
    <property type="molecule type" value="Genomic_DNA"/>
</dbReference>
<evidence type="ECO:0000313" key="2">
    <source>
        <dbReference type="Proteomes" id="UP000183461"/>
    </source>
</evidence>
<dbReference type="Proteomes" id="UP000183461">
    <property type="component" value="Unassembled WGS sequence"/>
</dbReference>
<protein>
    <submittedName>
        <fullName evidence="1">Uncharacterized protein</fullName>
    </submittedName>
</protein>
<dbReference type="AlphaFoldDB" id="A0A1K1NKE0"/>
<gene>
    <name evidence="1" type="ORF">SAMN02910280_2023</name>
</gene>
<sequence>MSDVTVRFSAVNPANENISAGIFTMDTVMHVVDYKGKMLDENGNWVNAG</sequence>
<dbReference type="RefSeq" id="WP_177243951.1">
    <property type="nucleotide sequence ID" value="NZ_FPIP01000004.1"/>
</dbReference>
<name>A0A1K1NKE0_RUMFL</name>
<reference evidence="1 2" key="1">
    <citation type="submission" date="2016-11" db="EMBL/GenBank/DDBJ databases">
        <authorList>
            <person name="Jaros S."/>
            <person name="Januszkiewicz K."/>
            <person name="Wedrychowicz H."/>
        </authorList>
    </citation>
    <scope>NUCLEOTIDE SEQUENCE [LARGE SCALE GENOMIC DNA]</scope>
    <source>
        <strain evidence="1 2">YL228</strain>
    </source>
</reference>